<dbReference type="PANTHER" id="PTHR30622">
    <property type="entry name" value="UNDECAPRENYL-DIPHOSPHATASE"/>
    <property type="match status" value="1"/>
</dbReference>
<name>A0A9D1HTT7_9BACT</name>
<dbReference type="Pfam" id="PF02673">
    <property type="entry name" value="BacA"/>
    <property type="match status" value="1"/>
</dbReference>
<evidence type="ECO:0000256" key="3">
    <source>
        <dbReference type="ARBA" id="ARBA00012374"/>
    </source>
</evidence>
<comment type="caution">
    <text evidence="18">The sequence shown here is derived from an EMBL/GenBank/DDBJ whole genome shotgun (WGS) entry which is preliminary data.</text>
</comment>
<dbReference type="GO" id="GO:0008360">
    <property type="term" value="P:regulation of cell shape"/>
    <property type="evidence" value="ECO:0007669"/>
    <property type="project" value="UniProtKB-KW"/>
</dbReference>
<dbReference type="NCBIfam" id="TIGR00753">
    <property type="entry name" value="undec_PP_bacA"/>
    <property type="match status" value="1"/>
</dbReference>
<keyword evidence="7 17" id="KW-0378">Hydrolase</keyword>
<evidence type="ECO:0000256" key="9">
    <source>
        <dbReference type="ARBA" id="ARBA00022984"/>
    </source>
</evidence>
<dbReference type="EMBL" id="DVML01000017">
    <property type="protein sequence ID" value="HIU22531.1"/>
    <property type="molecule type" value="Genomic_DNA"/>
</dbReference>
<comment type="catalytic activity">
    <reaction evidence="16 17">
        <text>di-trans,octa-cis-undecaprenyl diphosphate + H2O = di-trans,octa-cis-undecaprenyl phosphate + phosphate + H(+)</text>
        <dbReference type="Rhea" id="RHEA:28094"/>
        <dbReference type="ChEBI" id="CHEBI:15377"/>
        <dbReference type="ChEBI" id="CHEBI:15378"/>
        <dbReference type="ChEBI" id="CHEBI:43474"/>
        <dbReference type="ChEBI" id="CHEBI:58405"/>
        <dbReference type="ChEBI" id="CHEBI:60392"/>
        <dbReference type="EC" id="3.6.1.27"/>
    </reaction>
</comment>
<dbReference type="GO" id="GO:0009252">
    <property type="term" value="P:peptidoglycan biosynthetic process"/>
    <property type="evidence" value="ECO:0007669"/>
    <property type="project" value="UniProtKB-KW"/>
</dbReference>
<evidence type="ECO:0000256" key="1">
    <source>
        <dbReference type="ARBA" id="ARBA00004651"/>
    </source>
</evidence>
<evidence type="ECO:0000256" key="16">
    <source>
        <dbReference type="ARBA" id="ARBA00047594"/>
    </source>
</evidence>
<dbReference type="GO" id="GO:0046677">
    <property type="term" value="P:response to antibiotic"/>
    <property type="evidence" value="ECO:0007669"/>
    <property type="project" value="UniProtKB-UniRule"/>
</dbReference>
<evidence type="ECO:0000256" key="7">
    <source>
        <dbReference type="ARBA" id="ARBA00022801"/>
    </source>
</evidence>
<comment type="similarity">
    <text evidence="2 17">Belongs to the UppP family.</text>
</comment>
<proteinExistence type="inferred from homology"/>
<dbReference type="AlphaFoldDB" id="A0A9D1HTT7"/>
<feature type="transmembrane region" description="Helical" evidence="17">
    <location>
        <begin position="44"/>
        <end position="65"/>
    </location>
</feature>
<feature type="transmembrane region" description="Helical" evidence="17">
    <location>
        <begin position="189"/>
        <end position="207"/>
    </location>
</feature>
<evidence type="ECO:0000256" key="8">
    <source>
        <dbReference type="ARBA" id="ARBA00022960"/>
    </source>
</evidence>
<evidence type="ECO:0000256" key="17">
    <source>
        <dbReference type="HAMAP-Rule" id="MF_01006"/>
    </source>
</evidence>
<organism evidence="18 19">
    <name type="scientific">Candidatus Fimihabitans intestinipullorum</name>
    <dbReference type="NCBI Taxonomy" id="2840820"/>
    <lineage>
        <taxon>Bacteria</taxon>
        <taxon>Bacillati</taxon>
        <taxon>Mycoplasmatota</taxon>
        <taxon>Mycoplasmatota incertae sedis</taxon>
        <taxon>Candidatus Fimihabitans</taxon>
    </lineage>
</organism>
<comment type="function">
    <text evidence="17">Catalyzes the dephosphorylation of undecaprenyl diphosphate (UPP). Confers resistance to bacitracin.</text>
</comment>
<evidence type="ECO:0000256" key="10">
    <source>
        <dbReference type="ARBA" id="ARBA00022989"/>
    </source>
</evidence>
<evidence type="ECO:0000256" key="14">
    <source>
        <dbReference type="ARBA" id="ARBA00032707"/>
    </source>
</evidence>
<feature type="transmembrane region" description="Helical" evidence="17">
    <location>
        <begin position="86"/>
        <end position="104"/>
    </location>
</feature>
<keyword evidence="5 17" id="KW-1003">Cell membrane</keyword>
<feature type="transmembrane region" description="Helical" evidence="17">
    <location>
        <begin position="219"/>
        <end position="241"/>
    </location>
</feature>
<evidence type="ECO:0000256" key="2">
    <source>
        <dbReference type="ARBA" id="ARBA00010621"/>
    </source>
</evidence>
<keyword evidence="11 17" id="KW-0472">Membrane</keyword>
<evidence type="ECO:0000256" key="11">
    <source>
        <dbReference type="ARBA" id="ARBA00023136"/>
    </source>
</evidence>
<accession>A0A9D1HTT7</accession>
<dbReference type="GO" id="GO:0071555">
    <property type="term" value="P:cell wall organization"/>
    <property type="evidence" value="ECO:0007669"/>
    <property type="project" value="UniProtKB-KW"/>
</dbReference>
<dbReference type="PANTHER" id="PTHR30622:SF4">
    <property type="entry name" value="UNDECAPRENYL-DIPHOSPHATASE"/>
    <property type="match status" value="1"/>
</dbReference>
<evidence type="ECO:0000256" key="13">
    <source>
        <dbReference type="ARBA" id="ARBA00023316"/>
    </source>
</evidence>
<reference evidence="18" key="1">
    <citation type="submission" date="2020-10" db="EMBL/GenBank/DDBJ databases">
        <authorList>
            <person name="Gilroy R."/>
        </authorList>
    </citation>
    <scope>NUCLEOTIDE SEQUENCE</scope>
    <source>
        <strain evidence="18">CHK197-8231</strain>
    </source>
</reference>
<keyword evidence="12 17" id="KW-0046">Antibiotic resistance</keyword>
<evidence type="ECO:0000256" key="6">
    <source>
        <dbReference type="ARBA" id="ARBA00022692"/>
    </source>
</evidence>
<dbReference type="InterPro" id="IPR003824">
    <property type="entry name" value="UppP"/>
</dbReference>
<keyword evidence="6 17" id="KW-0812">Transmembrane</keyword>
<protein>
    <recommendedName>
        <fullName evidence="4 17">Undecaprenyl-diphosphatase</fullName>
        <ecNumber evidence="3 17">3.6.1.27</ecNumber>
    </recommendedName>
    <alternativeName>
        <fullName evidence="15 17">Bacitracin resistance protein</fullName>
    </alternativeName>
    <alternativeName>
        <fullName evidence="14 17">Undecaprenyl pyrophosphate phosphatase</fullName>
    </alternativeName>
</protein>
<keyword evidence="10 17" id="KW-1133">Transmembrane helix</keyword>
<evidence type="ECO:0000256" key="15">
    <source>
        <dbReference type="ARBA" id="ARBA00032932"/>
    </source>
</evidence>
<dbReference type="GO" id="GO:0005886">
    <property type="term" value="C:plasma membrane"/>
    <property type="evidence" value="ECO:0007669"/>
    <property type="project" value="UniProtKB-SubCell"/>
</dbReference>
<dbReference type="Proteomes" id="UP000824087">
    <property type="component" value="Unassembled WGS sequence"/>
</dbReference>
<evidence type="ECO:0000256" key="12">
    <source>
        <dbReference type="ARBA" id="ARBA00023251"/>
    </source>
</evidence>
<dbReference type="EC" id="3.6.1.27" evidence="3 17"/>
<comment type="miscellaneous">
    <text evidence="17">Bacitracin is thought to be involved in the inhibition of peptidoglycan synthesis by sequestering undecaprenyl diphosphate, thereby reducing the pool of lipid carrier available.</text>
</comment>
<evidence type="ECO:0000256" key="5">
    <source>
        <dbReference type="ARBA" id="ARBA00022475"/>
    </source>
</evidence>
<sequence length="271" mass="30204">MLWLEVIILGIVQGIAEFLPISSSAHLIIFRDVFGIGSDIGSNIAMTFDIALHLGTLLAILIYFFKDFWKILISGFTKPKSTDGKLMWFILIATIPAAIFGVLFETTIEELVRGNFILIACALIFMGIVIYLADVYFKQKKSFKDMKWTDALVIGCAQVFALIPGFSRSGTTISAARAMKLNREDAAKFSFYLSAPVIFGASFLTLLKDNTVTLIASNAGIFAVGILVAFITGLLCIEFLMKYIKKHDFKIFMWYRVAMGIIVILWTLFVL</sequence>
<comment type="subcellular location">
    <subcellularLocation>
        <location evidence="1 17">Cell membrane</location>
        <topology evidence="1 17">Multi-pass membrane protein</topology>
    </subcellularLocation>
</comment>
<keyword evidence="13 17" id="KW-0961">Cell wall biogenesis/degradation</keyword>
<feature type="transmembrane region" description="Helical" evidence="17">
    <location>
        <begin position="253"/>
        <end position="270"/>
    </location>
</feature>
<dbReference type="HAMAP" id="MF_01006">
    <property type="entry name" value="Undec_diphosphatase"/>
    <property type="match status" value="1"/>
</dbReference>
<feature type="transmembrane region" description="Helical" evidence="17">
    <location>
        <begin position="116"/>
        <end position="137"/>
    </location>
</feature>
<evidence type="ECO:0000256" key="4">
    <source>
        <dbReference type="ARBA" id="ARBA00021581"/>
    </source>
</evidence>
<reference evidence="18" key="2">
    <citation type="journal article" date="2021" name="PeerJ">
        <title>Extensive microbial diversity within the chicken gut microbiome revealed by metagenomics and culture.</title>
        <authorList>
            <person name="Gilroy R."/>
            <person name="Ravi A."/>
            <person name="Getino M."/>
            <person name="Pursley I."/>
            <person name="Horton D.L."/>
            <person name="Alikhan N.F."/>
            <person name="Baker D."/>
            <person name="Gharbi K."/>
            <person name="Hall N."/>
            <person name="Watson M."/>
            <person name="Adriaenssens E.M."/>
            <person name="Foster-Nyarko E."/>
            <person name="Jarju S."/>
            <person name="Secka A."/>
            <person name="Antonio M."/>
            <person name="Oren A."/>
            <person name="Chaudhuri R.R."/>
            <person name="La Ragione R."/>
            <person name="Hildebrand F."/>
            <person name="Pallen M.J."/>
        </authorList>
    </citation>
    <scope>NUCLEOTIDE SEQUENCE</scope>
    <source>
        <strain evidence="18">CHK197-8231</strain>
    </source>
</reference>
<evidence type="ECO:0000313" key="18">
    <source>
        <dbReference type="EMBL" id="HIU22531.1"/>
    </source>
</evidence>
<keyword evidence="8 17" id="KW-0133">Cell shape</keyword>
<feature type="transmembrane region" description="Helical" evidence="17">
    <location>
        <begin position="7"/>
        <end position="29"/>
    </location>
</feature>
<keyword evidence="9 17" id="KW-0573">Peptidoglycan synthesis</keyword>
<dbReference type="GO" id="GO:0050380">
    <property type="term" value="F:undecaprenyl-diphosphatase activity"/>
    <property type="evidence" value="ECO:0007669"/>
    <property type="project" value="UniProtKB-UniRule"/>
</dbReference>
<gene>
    <name evidence="17 18" type="primary">uppP</name>
    <name evidence="18" type="ORF">IAD49_02995</name>
</gene>
<evidence type="ECO:0000313" key="19">
    <source>
        <dbReference type="Proteomes" id="UP000824087"/>
    </source>
</evidence>